<evidence type="ECO:0000259" key="2">
    <source>
        <dbReference type="Pfam" id="PF20179"/>
    </source>
</evidence>
<dbReference type="Proteomes" id="UP000735302">
    <property type="component" value="Unassembled WGS sequence"/>
</dbReference>
<feature type="compositionally biased region" description="Polar residues" evidence="1">
    <location>
        <begin position="364"/>
        <end position="389"/>
    </location>
</feature>
<keyword evidence="4" id="KW-1185">Reference proteome</keyword>
<organism evidence="3 4">
    <name type="scientific">Plakobranchus ocellatus</name>
    <dbReference type="NCBI Taxonomy" id="259542"/>
    <lineage>
        <taxon>Eukaryota</taxon>
        <taxon>Metazoa</taxon>
        <taxon>Spiralia</taxon>
        <taxon>Lophotrochozoa</taxon>
        <taxon>Mollusca</taxon>
        <taxon>Gastropoda</taxon>
        <taxon>Heterobranchia</taxon>
        <taxon>Euthyneura</taxon>
        <taxon>Panpulmonata</taxon>
        <taxon>Sacoglossa</taxon>
        <taxon>Placobranchoidea</taxon>
        <taxon>Plakobranchidae</taxon>
        <taxon>Plakobranchus</taxon>
    </lineage>
</organism>
<dbReference type="GO" id="GO:0008270">
    <property type="term" value="F:zinc ion binding"/>
    <property type="evidence" value="ECO:0007669"/>
    <property type="project" value="UniProtKB-KW"/>
</dbReference>
<evidence type="ECO:0000313" key="3">
    <source>
        <dbReference type="EMBL" id="GFO19255.1"/>
    </source>
</evidence>
<dbReference type="PANTHER" id="PTHR47570">
    <property type="entry name" value="ZINC ION BINDING PROTEIN"/>
    <property type="match status" value="1"/>
</dbReference>
<feature type="domain" description="Mitochondrial splicing suppressor 51-like C-terminal" evidence="2">
    <location>
        <begin position="136"/>
        <end position="261"/>
    </location>
</feature>
<dbReference type="EMBL" id="BLXT01005060">
    <property type="protein sequence ID" value="GFO19255.1"/>
    <property type="molecule type" value="Genomic_DNA"/>
</dbReference>
<reference evidence="3 4" key="1">
    <citation type="journal article" date="2021" name="Elife">
        <title>Chloroplast acquisition without the gene transfer in kleptoplastic sea slugs, Plakobranchus ocellatus.</title>
        <authorList>
            <person name="Maeda T."/>
            <person name="Takahashi S."/>
            <person name="Yoshida T."/>
            <person name="Shimamura S."/>
            <person name="Takaki Y."/>
            <person name="Nagai Y."/>
            <person name="Toyoda A."/>
            <person name="Suzuki Y."/>
            <person name="Arimoto A."/>
            <person name="Ishii H."/>
            <person name="Satoh N."/>
            <person name="Nishiyama T."/>
            <person name="Hasebe M."/>
            <person name="Maruyama T."/>
            <person name="Minagawa J."/>
            <person name="Obokata J."/>
            <person name="Shigenobu S."/>
        </authorList>
    </citation>
    <scope>NUCLEOTIDE SEQUENCE [LARGE SCALE GENOMIC DNA]</scope>
</reference>
<dbReference type="AlphaFoldDB" id="A0AAV4BF87"/>
<feature type="region of interest" description="Disordered" evidence="1">
    <location>
        <begin position="353"/>
        <end position="389"/>
    </location>
</feature>
<gene>
    <name evidence="3" type="ORF">PoB_004576000</name>
</gene>
<dbReference type="InterPro" id="IPR046824">
    <property type="entry name" value="Mss51-like_C"/>
</dbReference>
<feature type="region of interest" description="Disordered" evidence="1">
    <location>
        <begin position="315"/>
        <end position="336"/>
    </location>
</feature>
<dbReference type="SUPFAM" id="SSF57716">
    <property type="entry name" value="Glucocorticoid receptor-like (DNA-binding domain)"/>
    <property type="match status" value="1"/>
</dbReference>
<name>A0AAV4BF87_9GAST</name>
<dbReference type="PANTHER" id="PTHR47570:SF2">
    <property type="entry name" value="MYND-TYPE DOMAIN-CONTAINING PROTEIN"/>
    <property type="match status" value="1"/>
</dbReference>
<evidence type="ECO:0000256" key="1">
    <source>
        <dbReference type="SAM" id="MobiDB-lite"/>
    </source>
</evidence>
<dbReference type="GO" id="GO:0003677">
    <property type="term" value="F:DNA binding"/>
    <property type="evidence" value="ECO:0007669"/>
    <property type="project" value="UniProtKB-KW"/>
</dbReference>
<proteinExistence type="predicted"/>
<sequence length="389" mass="43930">MYCQICTAGSASCNVCKETAWQPLIGRSNLWPQPAQYHATCSNTFDHKAQAAFLMERGLYGKGLWKHLCPETLSKGLTFGTICLDEPFVLPKESSVLQSSLPSSVSLDEPLKTWLEYFTLRGFELDSPIAGLLHYPLTLYWIITTWLAKMYPGLYEKMKCSGNICVHVIGAEKEADMFPAFVECGRLLAPVKLHIHLFGDEIAKEVDGQSHSQDNVSFNLHSNLYHESYFQPQMTPDIVVAVRTKVGQATQEFLERRRQMWLKALNRKGLDFNTVKPNHRVRVCSDHFVSGQPSFEQFETDPDWVPYVHVGHNQQRDVDALPSKHERAEGHRKRKKDAAAAAAYMKSQIKEKDAQVAEEYDIESQPSTSTSSVQEAASQTDMTGQNKLI</sequence>
<comment type="caution">
    <text evidence="3">The sequence shown here is derived from an EMBL/GenBank/DDBJ whole genome shotgun (WGS) entry which is preliminary data.</text>
</comment>
<accession>A0AAV4BF87</accession>
<protein>
    <submittedName>
        <fullName evidence="3">Zinc finger mynd domain-containing protein 15-like</fullName>
    </submittedName>
</protein>
<feature type="compositionally biased region" description="Basic and acidic residues" evidence="1">
    <location>
        <begin position="315"/>
        <end position="329"/>
    </location>
</feature>
<evidence type="ECO:0000313" key="4">
    <source>
        <dbReference type="Proteomes" id="UP000735302"/>
    </source>
</evidence>
<dbReference type="Pfam" id="PF20179">
    <property type="entry name" value="MSS51_C"/>
    <property type="match status" value="1"/>
</dbReference>